<evidence type="ECO:0000256" key="2">
    <source>
        <dbReference type="ARBA" id="ARBA00022553"/>
    </source>
</evidence>
<dbReference type="EMBL" id="GG666560">
    <property type="protein sequence ID" value="EEN55438.1"/>
    <property type="molecule type" value="Genomic_DNA"/>
</dbReference>
<feature type="compositionally biased region" description="Basic and acidic residues" evidence="6">
    <location>
        <begin position="549"/>
        <end position="560"/>
    </location>
</feature>
<feature type="domain" description="Caspase recruitment" evidence="8">
    <location>
        <begin position="8"/>
        <end position="91"/>
    </location>
</feature>
<dbReference type="AlphaFoldDB" id="C3YWA9"/>
<proteinExistence type="predicted"/>
<feature type="transmembrane region" description="Helical" evidence="7">
    <location>
        <begin position="570"/>
        <end position="590"/>
    </location>
</feature>
<feature type="compositionally biased region" description="Low complexity" evidence="6">
    <location>
        <begin position="475"/>
        <end position="493"/>
    </location>
</feature>
<dbReference type="GO" id="GO:0005737">
    <property type="term" value="C:cytoplasm"/>
    <property type="evidence" value="ECO:0007669"/>
    <property type="project" value="UniProtKB-ARBA"/>
</dbReference>
<feature type="compositionally biased region" description="Acidic residues" evidence="6">
    <location>
        <begin position="435"/>
        <end position="448"/>
    </location>
</feature>
<keyword evidence="7" id="KW-0812">Transmembrane</keyword>
<keyword evidence="4" id="KW-0832">Ubl conjugation</keyword>
<evidence type="ECO:0000256" key="6">
    <source>
        <dbReference type="SAM" id="MobiDB-lite"/>
    </source>
</evidence>
<feature type="compositionally biased region" description="Basic and acidic residues" evidence="6">
    <location>
        <begin position="203"/>
        <end position="214"/>
    </location>
</feature>
<organism>
    <name type="scientific">Branchiostoma floridae</name>
    <name type="common">Florida lancelet</name>
    <name type="synonym">Amphioxus</name>
    <dbReference type="NCBI Taxonomy" id="7739"/>
    <lineage>
        <taxon>Eukaryota</taxon>
        <taxon>Metazoa</taxon>
        <taxon>Chordata</taxon>
        <taxon>Cephalochordata</taxon>
        <taxon>Leptocardii</taxon>
        <taxon>Amphioxiformes</taxon>
        <taxon>Branchiostomatidae</taxon>
        <taxon>Branchiostoma</taxon>
    </lineage>
</organism>
<keyword evidence="7" id="KW-0472">Membrane</keyword>
<feature type="compositionally biased region" description="Basic and acidic residues" evidence="6">
    <location>
        <begin position="309"/>
        <end position="329"/>
    </location>
</feature>
<evidence type="ECO:0000256" key="3">
    <source>
        <dbReference type="ARBA" id="ARBA00022588"/>
    </source>
</evidence>
<keyword evidence="7" id="KW-1133">Transmembrane helix</keyword>
<evidence type="ECO:0000313" key="9">
    <source>
        <dbReference type="EMBL" id="EEN55438.1"/>
    </source>
</evidence>
<dbReference type="InParanoid" id="C3YWA9"/>
<keyword evidence="2" id="KW-0597">Phosphoprotein</keyword>
<keyword evidence="1" id="KW-1017">Isopeptide bond</keyword>
<keyword evidence="5" id="KW-0391">Immunity</keyword>
<dbReference type="GO" id="GO:0045087">
    <property type="term" value="P:innate immune response"/>
    <property type="evidence" value="ECO:0007669"/>
    <property type="project" value="UniProtKB-KW"/>
</dbReference>
<feature type="region of interest" description="Disordered" evidence="6">
    <location>
        <begin position="289"/>
        <end position="566"/>
    </location>
</feature>
<protein>
    <recommendedName>
        <fullName evidence="8">Caspase recruitment domain-containing protein</fullName>
    </recommendedName>
</protein>
<evidence type="ECO:0000259" key="8">
    <source>
        <dbReference type="Pfam" id="PF16739"/>
    </source>
</evidence>
<dbReference type="InterPro" id="IPR031964">
    <property type="entry name" value="CARD_dom"/>
</dbReference>
<feature type="compositionally biased region" description="Basic and acidic residues" evidence="6">
    <location>
        <begin position="420"/>
        <end position="434"/>
    </location>
</feature>
<dbReference type="SUPFAM" id="SSF47986">
    <property type="entry name" value="DEATH domain"/>
    <property type="match status" value="1"/>
</dbReference>
<accession>C3YWA9</accession>
<feature type="compositionally biased region" description="Basic and acidic residues" evidence="6">
    <location>
        <begin position="369"/>
        <end position="395"/>
    </location>
</feature>
<evidence type="ECO:0000256" key="7">
    <source>
        <dbReference type="SAM" id="Phobius"/>
    </source>
</evidence>
<name>C3YWA9_BRAFL</name>
<gene>
    <name evidence="9" type="ORF">BRAFLDRAFT_106569</name>
</gene>
<keyword evidence="3" id="KW-0399">Innate immunity</keyword>
<feature type="compositionally biased region" description="Basic and acidic residues" evidence="6">
    <location>
        <begin position="174"/>
        <end position="189"/>
    </location>
</feature>
<evidence type="ECO:0000256" key="4">
    <source>
        <dbReference type="ARBA" id="ARBA00022843"/>
    </source>
</evidence>
<evidence type="ECO:0000256" key="5">
    <source>
        <dbReference type="ARBA" id="ARBA00022859"/>
    </source>
</evidence>
<reference evidence="9" key="1">
    <citation type="journal article" date="2008" name="Nature">
        <title>The amphioxus genome and the evolution of the chordate karyotype.</title>
        <authorList>
            <consortium name="US DOE Joint Genome Institute (JGI-PGF)"/>
            <person name="Putnam N.H."/>
            <person name="Butts T."/>
            <person name="Ferrier D.E.K."/>
            <person name="Furlong R.F."/>
            <person name="Hellsten U."/>
            <person name="Kawashima T."/>
            <person name="Robinson-Rechavi M."/>
            <person name="Shoguchi E."/>
            <person name="Terry A."/>
            <person name="Yu J.-K."/>
            <person name="Benito-Gutierrez E.L."/>
            <person name="Dubchak I."/>
            <person name="Garcia-Fernandez J."/>
            <person name="Gibson-Brown J.J."/>
            <person name="Grigoriev I.V."/>
            <person name="Horton A.C."/>
            <person name="de Jong P.J."/>
            <person name="Jurka J."/>
            <person name="Kapitonov V.V."/>
            <person name="Kohara Y."/>
            <person name="Kuroki Y."/>
            <person name="Lindquist E."/>
            <person name="Lucas S."/>
            <person name="Osoegawa K."/>
            <person name="Pennacchio L.A."/>
            <person name="Salamov A.A."/>
            <person name="Satou Y."/>
            <person name="Sauka-Spengler T."/>
            <person name="Schmutz J."/>
            <person name="Shin-I T."/>
            <person name="Toyoda A."/>
            <person name="Bronner-Fraser M."/>
            <person name="Fujiyama A."/>
            <person name="Holland L.Z."/>
            <person name="Holland P.W.H."/>
            <person name="Satoh N."/>
            <person name="Rokhsar D.S."/>
        </authorList>
    </citation>
    <scope>NUCLEOTIDE SEQUENCE [LARGE SCALE GENOMIC DNA]</scope>
    <source>
        <strain evidence="9">S238N-H82</strain>
        <tissue evidence="9">Testes</tissue>
    </source>
</reference>
<feature type="compositionally biased region" description="Basic and acidic residues" evidence="6">
    <location>
        <begin position="289"/>
        <end position="299"/>
    </location>
</feature>
<dbReference type="Gene3D" id="1.10.533.10">
    <property type="entry name" value="Death Domain, Fas"/>
    <property type="match status" value="1"/>
</dbReference>
<dbReference type="Pfam" id="PF16739">
    <property type="entry name" value="CARD_2"/>
    <property type="match status" value="1"/>
</dbReference>
<feature type="compositionally biased region" description="Basic and acidic residues" evidence="6">
    <location>
        <begin position="500"/>
        <end position="515"/>
    </location>
</feature>
<dbReference type="InterPro" id="IPR011029">
    <property type="entry name" value="DEATH-like_dom_sf"/>
</dbReference>
<sequence length="595" mass="64474">MVGFMDPYKDVVNKHEPLLRETIVPEEMLPYLKEVLTQRAVETITCEQRNYGASTAVSKLLWELKRKKDWFPALIRALLALGHDDVADKLDPYHKVPRPTSGAAAGPTGQNSPSGPAAGQQVPQGPGPSRQGRTDGQPPPDPQVEPLSVVAQDTQPHQRPDHRQGAVVLEEEDGEKKDGGDDRHDKDEEMPSMEGCSINSTEFVRRRMEDDHRAPGRTYADGDVEENPTEGAEHGAIEEQPTAFFEEAEDDHLDGSPQHVQPGALIRELEEENMQKIRIKDALLEEVKSEAQDEADRGRSGTPIPYLMQKEHDARGAEGNRSDGEKDEGGSSGSSFELPPGFEDSMEEHWNLGGDELAPPNNELTSPPHRPESESLQKIDNITRAEKQGKSEKEAPGLGPTGVAFISGAGKRVSTATVCDGRENELATEPKDVVEPSDDGDGVFEDGMNDYVTKAPHATISGTVTKTAPKDAKDAAIPTDPKSTDLPTHSKSSTSKKPKARESASKPSQDSETRPTDTCPRKPPATKRPHTVTERTAEENNSQNTNIDTEQKPSMQKDADGGGVGSWSGWRMAGGVAVAAAGSLAVAGIIRMRFM</sequence>
<evidence type="ECO:0000256" key="1">
    <source>
        <dbReference type="ARBA" id="ARBA00022499"/>
    </source>
</evidence>
<feature type="region of interest" description="Disordered" evidence="6">
    <location>
        <begin position="92"/>
        <end position="268"/>
    </location>
</feature>
<feature type="compositionally biased region" description="Polar residues" evidence="6">
    <location>
        <begin position="539"/>
        <end position="548"/>
    </location>
</feature>